<feature type="transmembrane region" description="Helical" evidence="6">
    <location>
        <begin position="666"/>
        <end position="686"/>
    </location>
</feature>
<dbReference type="Pfam" id="PF00158">
    <property type="entry name" value="Sigma54_activat"/>
    <property type="match status" value="1"/>
</dbReference>
<dbReference type="PANTHER" id="PTHR30224">
    <property type="entry name" value="ELECTRON TRANSPORT PROTEIN"/>
    <property type="match status" value="1"/>
</dbReference>
<evidence type="ECO:0000256" key="4">
    <source>
        <dbReference type="ARBA" id="ARBA00022840"/>
    </source>
</evidence>
<dbReference type="InterPro" id="IPR017896">
    <property type="entry name" value="4Fe4S_Fe-S-bd"/>
</dbReference>
<dbReference type="InterPro" id="IPR002078">
    <property type="entry name" value="Sigma_54_int"/>
</dbReference>
<evidence type="ECO:0000259" key="7">
    <source>
        <dbReference type="PROSITE" id="PS50045"/>
    </source>
</evidence>
<feature type="transmembrane region" description="Helical" evidence="6">
    <location>
        <begin position="638"/>
        <end position="659"/>
    </location>
</feature>
<keyword evidence="5 6" id="KW-0472">Membrane</keyword>
<dbReference type="InterPro" id="IPR027417">
    <property type="entry name" value="P-loop_NTPase"/>
</dbReference>
<keyword evidence="3" id="KW-0547">Nucleotide-binding</keyword>
<dbReference type="Pfam" id="PF25601">
    <property type="entry name" value="AAA_lid_14"/>
    <property type="match status" value="1"/>
</dbReference>
<feature type="transmembrane region" description="Helical" evidence="6">
    <location>
        <begin position="294"/>
        <end position="321"/>
    </location>
</feature>
<dbReference type="Gene3D" id="3.40.50.300">
    <property type="entry name" value="P-loop containing nucleotide triphosphate hydrolases"/>
    <property type="match status" value="1"/>
</dbReference>
<dbReference type="Pfam" id="PF12801">
    <property type="entry name" value="Fer4_5"/>
    <property type="match status" value="2"/>
</dbReference>
<dbReference type="GO" id="GO:0005886">
    <property type="term" value="C:plasma membrane"/>
    <property type="evidence" value="ECO:0007669"/>
    <property type="project" value="UniProtKB-SubCell"/>
</dbReference>
<proteinExistence type="predicted"/>
<feature type="transmembrane region" description="Helical" evidence="6">
    <location>
        <begin position="511"/>
        <end position="529"/>
    </location>
</feature>
<dbReference type="AlphaFoldDB" id="A0A941JPB4"/>
<evidence type="ECO:0000256" key="3">
    <source>
        <dbReference type="ARBA" id="ARBA00022741"/>
    </source>
</evidence>
<feature type="domain" description="Sigma-54 factor interaction" evidence="7">
    <location>
        <begin position="13"/>
        <end position="215"/>
    </location>
</feature>
<accession>A0A941JPB4</accession>
<feature type="domain" description="4Fe-4S ferredoxin-type" evidence="8">
    <location>
        <begin position="469"/>
        <end position="498"/>
    </location>
</feature>
<dbReference type="InterPro" id="IPR052378">
    <property type="entry name" value="NosR_regulator"/>
</dbReference>
<comment type="caution">
    <text evidence="9">The sequence shown here is derived from an EMBL/GenBank/DDBJ whole genome shotgun (WGS) entry which is preliminary data.</text>
</comment>
<dbReference type="GO" id="GO:0005524">
    <property type="term" value="F:ATP binding"/>
    <property type="evidence" value="ECO:0007669"/>
    <property type="project" value="InterPro"/>
</dbReference>
<dbReference type="SUPFAM" id="SSF52540">
    <property type="entry name" value="P-loop containing nucleoside triphosphate hydrolases"/>
    <property type="match status" value="1"/>
</dbReference>
<feature type="transmembrane region" description="Helical" evidence="6">
    <location>
        <begin position="376"/>
        <end position="395"/>
    </location>
</feature>
<keyword evidence="6" id="KW-0812">Transmembrane</keyword>
<evidence type="ECO:0000256" key="2">
    <source>
        <dbReference type="ARBA" id="ARBA00022475"/>
    </source>
</evidence>
<dbReference type="InterPro" id="IPR058031">
    <property type="entry name" value="AAA_lid_NorR"/>
</dbReference>
<evidence type="ECO:0000313" key="10">
    <source>
        <dbReference type="Proteomes" id="UP000767446"/>
    </source>
</evidence>
<dbReference type="PROSITE" id="PS50045">
    <property type="entry name" value="SIGMA54_INTERACT_4"/>
    <property type="match status" value="1"/>
</dbReference>
<keyword evidence="4" id="KW-0067">ATP-binding</keyword>
<name>A0A941JPB4_9CHRO</name>
<feature type="transmembrane region" description="Helical" evidence="6">
    <location>
        <begin position="263"/>
        <end position="282"/>
    </location>
</feature>
<dbReference type="PROSITE" id="PS51379">
    <property type="entry name" value="4FE4S_FER_2"/>
    <property type="match status" value="1"/>
</dbReference>
<organism evidence="9 10">
    <name type="scientific">Gomphosphaeria aponina SAG 52.96 = DSM 107014</name>
    <dbReference type="NCBI Taxonomy" id="1521640"/>
    <lineage>
        <taxon>Bacteria</taxon>
        <taxon>Bacillati</taxon>
        <taxon>Cyanobacteriota</taxon>
        <taxon>Cyanophyceae</taxon>
        <taxon>Oscillatoriophycideae</taxon>
        <taxon>Chroococcales</taxon>
        <taxon>Gomphosphaeriaceae</taxon>
        <taxon>Gomphosphaeria</taxon>
    </lineage>
</organism>
<gene>
    <name evidence="9" type="ORF">DSM107014_05595</name>
</gene>
<dbReference type="PANTHER" id="PTHR30224:SF4">
    <property type="entry name" value="ELECTRON TRANSPORT PROTEIN YCCM-RELATED"/>
    <property type="match status" value="1"/>
</dbReference>
<feature type="transmembrane region" description="Helical" evidence="6">
    <location>
        <begin position="581"/>
        <end position="604"/>
    </location>
</feature>
<sequence length="687" mass="78386">MITLKLQSTFEPILGKSKISKKLAQQVDQAATDLKTVTIQGPPGSGKTFIAQLIHGKSELKEGFFTEIDCTQLPHDHEQLVKQISVIPLSGKGTLLLDNVEFLSVKQLNKLIEYIRETEATNPQYLASKSKVRIILASAKQIKIPGLEVHHIKLFALAQRRVDIPEFANYFVEKFCRERQRQPLEINQASLRRLISYDYPGNLVELEGVLKRAVMMTPTEKTFIPEQLLWSLESPKNSFRLDLLNQLPWLRQFLLSKWWPEGFWILVMALFIPVTISGFFGSENRSESIILNLFWAWWWTFSLLLFPIIGRLWCSVCPFMITGEWVRKLSLWIWPRQLLPWPTKWLNKWGAWFVWVSFTLIYLWEKLWDLPHTPYLSASLLLIITAGAVIGSVIYERRLWCRYLCPIGGMNGMFAKLSMIELRSSQQVCGSQCSVFACQDGSDDTLLTFPEALSTEGQATEGCPLHLIPSKLQDNRNCVLCMGCLKGCPNRSVQLNLRFPANDLLHNHQGFWAEVALLLLLFGGVFVHYSSSLFNWLKLKDVHLDSQHLLTAIPVIAMLLSIPFFATYLTHQVSRKIDREMPDYLTVIYVYLPMTLMLNLVYYLPSAVVEAGNILPIIANNFGYSGVGLPVFAWSMDVAVFLQEILLLSAIPLSISLLFKITNRPFLSNLPHSLLITGLPLIFLQLI</sequence>
<evidence type="ECO:0000313" key="9">
    <source>
        <dbReference type="EMBL" id="MBR8827368.1"/>
    </source>
</evidence>
<comment type="subcellular location">
    <subcellularLocation>
        <location evidence="1">Cell membrane</location>
    </subcellularLocation>
</comment>
<feature type="transmembrane region" description="Helical" evidence="6">
    <location>
        <begin position="549"/>
        <end position="569"/>
    </location>
</feature>
<dbReference type="Proteomes" id="UP000767446">
    <property type="component" value="Unassembled WGS sequence"/>
</dbReference>
<keyword evidence="6" id="KW-1133">Transmembrane helix</keyword>
<dbReference type="InterPro" id="IPR003593">
    <property type="entry name" value="AAA+_ATPase"/>
</dbReference>
<dbReference type="Gene3D" id="1.10.8.60">
    <property type="match status" value="1"/>
</dbReference>
<keyword evidence="2" id="KW-1003">Cell membrane</keyword>
<evidence type="ECO:0000256" key="6">
    <source>
        <dbReference type="SAM" id="Phobius"/>
    </source>
</evidence>
<dbReference type="GO" id="GO:0006355">
    <property type="term" value="P:regulation of DNA-templated transcription"/>
    <property type="evidence" value="ECO:0007669"/>
    <property type="project" value="InterPro"/>
</dbReference>
<dbReference type="CDD" id="cd00009">
    <property type="entry name" value="AAA"/>
    <property type="match status" value="1"/>
</dbReference>
<evidence type="ECO:0000259" key="8">
    <source>
        <dbReference type="PROSITE" id="PS51379"/>
    </source>
</evidence>
<evidence type="ECO:0000256" key="1">
    <source>
        <dbReference type="ARBA" id="ARBA00004236"/>
    </source>
</evidence>
<dbReference type="SMART" id="SM00382">
    <property type="entry name" value="AAA"/>
    <property type="match status" value="1"/>
</dbReference>
<reference evidence="9" key="1">
    <citation type="submission" date="2021-02" db="EMBL/GenBank/DDBJ databases">
        <title>Metagenome analyses of Stigonema ocellatum DSM 106950, Chlorogloea purpurea SAG 13.99 and Gomphosphaeria aponina DSM 107014.</title>
        <authorList>
            <person name="Marter P."/>
            <person name="Huang S."/>
        </authorList>
    </citation>
    <scope>NUCLEOTIDE SEQUENCE</scope>
    <source>
        <strain evidence="9">JP213</strain>
    </source>
</reference>
<evidence type="ECO:0000256" key="5">
    <source>
        <dbReference type="ARBA" id="ARBA00023136"/>
    </source>
</evidence>
<protein>
    <submittedName>
        <fullName evidence="9">Sigma 54-interacting transcriptional regulator</fullName>
    </submittedName>
</protein>
<dbReference type="EMBL" id="JADQBC010000028">
    <property type="protein sequence ID" value="MBR8827368.1"/>
    <property type="molecule type" value="Genomic_DNA"/>
</dbReference>